<protein>
    <submittedName>
        <fullName evidence="1">Uncharacterized protein</fullName>
    </submittedName>
</protein>
<organism evidence="1">
    <name type="scientific">bioreactor metagenome</name>
    <dbReference type="NCBI Taxonomy" id="1076179"/>
    <lineage>
        <taxon>unclassified sequences</taxon>
        <taxon>metagenomes</taxon>
        <taxon>ecological metagenomes</taxon>
    </lineage>
</organism>
<dbReference type="EMBL" id="VSSQ01040374">
    <property type="protein sequence ID" value="MPM93598.1"/>
    <property type="molecule type" value="Genomic_DNA"/>
</dbReference>
<gene>
    <name evidence="1" type="ORF">SDC9_140738</name>
</gene>
<proteinExistence type="predicted"/>
<reference evidence="1" key="1">
    <citation type="submission" date="2019-08" db="EMBL/GenBank/DDBJ databases">
        <authorList>
            <person name="Kucharzyk K."/>
            <person name="Murdoch R.W."/>
            <person name="Higgins S."/>
            <person name="Loffler F."/>
        </authorList>
    </citation>
    <scope>NUCLEOTIDE SEQUENCE</scope>
</reference>
<accession>A0A645DWU7</accession>
<evidence type="ECO:0000313" key="1">
    <source>
        <dbReference type="EMBL" id="MPM93598.1"/>
    </source>
</evidence>
<sequence>MGSFPLLTAQGLLEAQFGTAYLHRNRRRALHLDTERVFINKMDKPSLDVHCRQGNEGDLAIDAPIVEPIGILRGYCTGKPRVVHRQQQMIGRLKKFGHLNTEGSG</sequence>
<name>A0A645DWU7_9ZZZZ</name>
<comment type="caution">
    <text evidence="1">The sequence shown here is derived from an EMBL/GenBank/DDBJ whole genome shotgun (WGS) entry which is preliminary data.</text>
</comment>
<dbReference type="AlphaFoldDB" id="A0A645DWU7"/>